<evidence type="ECO:0000313" key="1">
    <source>
        <dbReference type="EMBL" id="KAB7788024.1"/>
    </source>
</evidence>
<comment type="caution">
    <text evidence="1">The sequence shown here is derived from an EMBL/GenBank/DDBJ whole genome shotgun (WGS) entry which is preliminary data.</text>
</comment>
<name>A0A833N4B7_9HYPH</name>
<gene>
    <name evidence="1" type="ORF">F8B43_0029</name>
</gene>
<organism evidence="1 2">
    <name type="scientific">Methylorubrum populi</name>
    <dbReference type="NCBI Taxonomy" id="223967"/>
    <lineage>
        <taxon>Bacteria</taxon>
        <taxon>Pseudomonadati</taxon>
        <taxon>Pseudomonadota</taxon>
        <taxon>Alphaproteobacteria</taxon>
        <taxon>Hyphomicrobiales</taxon>
        <taxon>Methylobacteriaceae</taxon>
        <taxon>Methylorubrum</taxon>
    </lineage>
</organism>
<sequence>MLRRWFAKLLFPQIFEDARDAQDRLCYVRLRLSELDQWCGYGFPEIRTAVEWVRKSERIHFMPLNEYDAAVAKARDSGDWAPLRAGSIDKFRDEITDQFDRRPERAA</sequence>
<protein>
    <submittedName>
        <fullName evidence="1">Uncharacterized protein</fullName>
    </submittedName>
</protein>
<dbReference type="AlphaFoldDB" id="A0A833N4B7"/>
<dbReference type="Proteomes" id="UP000469949">
    <property type="component" value="Unassembled WGS sequence"/>
</dbReference>
<reference evidence="1 2" key="1">
    <citation type="submission" date="2019-10" db="EMBL/GenBank/DDBJ databases">
        <title>Draft Genome Sequence of the Caffeine Degrading Methylotroph Methylorubrum populi PINKEL.</title>
        <authorList>
            <person name="Dawson S.C."/>
            <person name="Zhang X."/>
            <person name="Wright M.E."/>
            <person name="Sharma G."/>
            <person name="Langner J.T."/>
            <person name="Ditty J.L."/>
            <person name="Subuyuj G.A."/>
        </authorList>
    </citation>
    <scope>NUCLEOTIDE SEQUENCE [LARGE SCALE GENOMIC DNA]</scope>
    <source>
        <strain evidence="1 2">Pinkel</strain>
    </source>
</reference>
<accession>A0A833N4B7</accession>
<evidence type="ECO:0000313" key="2">
    <source>
        <dbReference type="Proteomes" id="UP000469949"/>
    </source>
</evidence>
<proteinExistence type="predicted"/>
<dbReference type="RefSeq" id="WP_152275559.1">
    <property type="nucleotide sequence ID" value="NZ_WEKV01000001.1"/>
</dbReference>
<dbReference type="EMBL" id="WEKV01000001">
    <property type="protein sequence ID" value="KAB7788024.1"/>
    <property type="molecule type" value="Genomic_DNA"/>
</dbReference>